<gene>
    <name evidence="1" type="ORF">H4683_000258</name>
</gene>
<keyword evidence="2" id="KW-1185">Reference proteome</keyword>
<sequence length="185" mass="20925">MEKIVYVVRHCEAEGQAPDADLTSKGVSQAKQLGRFFADIHIDRIISSPYVRAQQSIGALSEAKRISVETDNRFAERMLSKRSMDDWMSKLEDTFLDFHLKYEGGESSNEATARVRDVVDELSDGLRIVLVTHGNLMALLLKSFDDRVGFVEWKSLTNPDVYWVRISDNGASVERIWGVNVILSE</sequence>
<dbReference type="InterPro" id="IPR029033">
    <property type="entry name" value="His_PPase_superfam"/>
</dbReference>
<dbReference type="GO" id="GO:0005737">
    <property type="term" value="C:cytoplasm"/>
    <property type="evidence" value="ECO:0007669"/>
    <property type="project" value="TreeGrafter"/>
</dbReference>
<keyword evidence="1" id="KW-0413">Isomerase</keyword>
<dbReference type="AlphaFoldDB" id="A0A927MEC4"/>
<organism evidence="1 2">
    <name type="scientific">Sporosarcina limicola</name>
    <dbReference type="NCBI Taxonomy" id="34101"/>
    <lineage>
        <taxon>Bacteria</taxon>
        <taxon>Bacillati</taxon>
        <taxon>Bacillota</taxon>
        <taxon>Bacilli</taxon>
        <taxon>Bacillales</taxon>
        <taxon>Caryophanaceae</taxon>
        <taxon>Sporosarcina</taxon>
    </lineage>
</organism>
<dbReference type="SMART" id="SM00855">
    <property type="entry name" value="PGAM"/>
    <property type="match status" value="1"/>
</dbReference>
<dbReference type="Gene3D" id="3.40.50.1240">
    <property type="entry name" value="Phosphoglycerate mutase-like"/>
    <property type="match status" value="1"/>
</dbReference>
<dbReference type="PANTHER" id="PTHR48100:SF1">
    <property type="entry name" value="HISTIDINE PHOSPHATASE FAMILY PROTEIN-RELATED"/>
    <property type="match status" value="1"/>
</dbReference>
<comment type="caution">
    <text evidence="1">The sequence shown here is derived from an EMBL/GenBank/DDBJ whole genome shotgun (WGS) entry which is preliminary data.</text>
</comment>
<dbReference type="InterPro" id="IPR013078">
    <property type="entry name" value="His_Pase_superF_clade-1"/>
</dbReference>
<evidence type="ECO:0000313" key="1">
    <source>
        <dbReference type="EMBL" id="MBE1553189.1"/>
    </source>
</evidence>
<dbReference type="PANTHER" id="PTHR48100">
    <property type="entry name" value="BROAD-SPECIFICITY PHOSPHATASE YOR283W-RELATED"/>
    <property type="match status" value="1"/>
</dbReference>
<evidence type="ECO:0000313" key="2">
    <source>
        <dbReference type="Proteomes" id="UP000658225"/>
    </source>
</evidence>
<reference evidence="1" key="1">
    <citation type="submission" date="2020-10" db="EMBL/GenBank/DDBJ databases">
        <title>Genomic Encyclopedia of Type Strains, Phase IV (KMG-IV): sequencing the most valuable type-strain genomes for metagenomic binning, comparative biology and taxonomic classification.</title>
        <authorList>
            <person name="Goeker M."/>
        </authorList>
    </citation>
    <scope>NUCLEOTIDE SEQUENCE</scope>
    <source>
        <strain evidence="1">DSM 13886</strain>
    </source>
</reference>
<name>A0A927MEC4_9BACL</name>
<dbReference type="GO" id="GO:0004619">
    <property type="term" value="F:phosphoglycerate mutase activity"/>
    <property type="evidence" value="ECO:0007669"/>
    <property type="project" value="UniProtKB-EC"/>
</dbReference>
<dbReference type="InterPro" id="IPR050275">
    <property type="entry name" value="PGM_Phosphatase"/>
</dbReference>
<dbReference type="Proteomes" id="UP000658225">
    <property type="component" value="Unassembled WGS sequence"/>
</dbReference>
<protein>
    <submittedName>
        <fullName evidence="1">2,3-bisphosphoglycerate-dependent phosphoglycerate mutase</fullName>
        <ecNumber evidence="1">5.4.2.11</ecNumber>
    </submittedName>
</protein>
<dbReference type="CDD" id="cd07067">
    <property type="entry name" value="HP_PGM_like"/>
    <property type="match status" value="1"/>
</dbReference>
<proteinExistence type="predicted"/>
<dbReference type="EMBL" id="JADBEL010000001">
    <property type="protein sequence ID" value="MBE1553189.1"/>
    <property type="molecule type" value="Genomic_DNA"/>
</dbReference>
<dbReference type="EC" id="5.4.2.11" evidence="1"/>
<dbReference type="SUPFAM" id="SSF53254">
    <property type="entry name" value="Phosphoglycerate mutase-like"/>
    <property type="match status" value="1"/>
</dbReference>
<dbReference type="Pfam" id="PF00300">
    <property type="entry name" value="His_Phos_1"/>
    <property type="match status" value="1"/>
</dbReference>
<dbReference type="RefSeq" id="WP_192597006.1">
    <property type="nucleotide sequence ID" value="NZ_JADBEL010000001.1"/>
</dbReference>
<accession>A0A927MEC4</accession>
<dbReference type="GO" id="GO:0016791">
    <property type="term" value="F:phosphatase activity"/>
    <property type="evidence" value="ECO:0007669"/>
    <property type="project" value="TreeGrafter"/>
</dbReference>